<dbReference type="GO" id="GO:0005829">
    <property type="term" value="C:cytosol"/>
    <property type="evidence" value="ECO:0007669"/>
    <property type="project" value="UniProtKB-SubCell"/>
</dbReference>
<dbReference type="PANTHER" id="PTHR14499:SF122">
    <property type="entry name" value="BTB_POZ DOMAIN-CONTAINING PROTEIN KCTD7"/>
    <property type="match status" value="1"/>
</dbReference>
<dbReference type="SMART" id="SM00225">
    <property type="entry name" value="BTB"/>
    <property type="match status" value="1"/>
</dbReference>
<dbReference type="Proteomes" id="UP000694523">
    <property type="component" value="Unplaced"/>
</dbReference>
<dbReference type="GO" id="GO:0060081">
    <property type="term" value="P:membrane hyperpolarization"/>
    <property type="evidence" value="ECO:0007669"/>
    <property type="project" value="TreeGrafter"/>
</dbReference>
<protein>
    <recommendedName>
        <fullName evidence="2">BTB/POZ domain-containing protein KCTD7</fullName>
    </recommendedName>
</protein>
<evidence type="ECO:0000259" key="3">
    <source>
        <dbReference type="SMART" id="SM00225"/>
    </source>
</evidence>
<reference evidence="4" key="2">
    <citation type="submission" date="2025-09" db="UniProtKB">
        <authorList>
            <consortium name="Ensembl"/>
        </authorList>
    </citation>
    <scope>IDENTIFICATION</scope>
</reference>
<evidence type="ECO:0000313" key="4">
    <source>
        <dbReference type="Ensembl" id="ENSNMLP00000001607.1"/>
    </source>
</evidence>
<evidence type="ECO:0000256" key="2">
    <source>
        <dbReference type="ARBA" id="ARBA00040260"/>
    </source>
</evidence>
<dbReference type="InterPro" id="IPR011333">
    <property type="entry name" value="SKP1/BTB/POZ_sf"/>
</dbReference>
<name>A0A8C6S4S7_9GOBI</name>
<dbReference type="InterPro" id="IPR003131">
    <property type="entry name" value="T1-type_BTB"/>
</dbReference>
<dbReference type="Ensembl" id="ENSNMLT00000001861.1">
    <property type="protein sequence ID" value="ENSNMLP00000001607.1"/>
    <property type="gene ID" value="ENSNMLG00000001210.1"/>
</dbReference>
<feature type="domain" description="BTB" evidence="3">
    <location>
        <begin position="12"/>
        <end position="110"/>
    </location>
</feature>
<sequence length="218" mass="24646">MCGCALLLQFPEILSLNVGGTFFTTRLSTLRRHEDTMLAAMFSGRYHIPQDADGRYFIDRDGHYFGDILNFLREGELPPQELIRAVHREAQYYSIGPLLEQLEDMQPLTGEKVRQAFLDLLPYYRGTARGARARSGRISVCTKRRCPSRRTSARCLTLSGSSARTARLSSLSTTARWTCLSDLGRLWPMSMTCCTVSSVTWPRLSDLVQSYGCVTHYT</sequence>
<proteinExistence type="predicted"/>
<evidence type="ECO:0000256" key="1">
    <source>
        <dbReference type="ARBA" id="ARBA00004514"/>
    </source>
</evidence>
<dbReference type="AlphaFoldDB" id="A0A8C6S4S7"/>
<dbReference type="Gene3D" id="3.30.710.10">
    <property type="entry name" value="Potassium Channel Kv1.1, Chain A"/>
    <property type="match status" value="1"/>
</dbReference>
<dbReference type="GO" id="GO:0051260">
    <property type="term" value="P:protein homooligomerization"/>
    <property type="evidence" value="ECO:0007669"/>
    <property type="project" value="InterPro"/>
</dbReference>
<dbReference type="GO" id="GO:0005886">
    <property type="term" value="C:plasma membrane"/>
    <property type="evidence" value="ECO:0007669"/>
    <property type="project" value="UniProtKB-SubCell"/>
</dbReference>
<reference evidence="4" key="1">
    <citation type="submission" date="2025-08" db="UniProtKB">
        <authorList>
            <consortium name="Ensembl"/>
        </authorList>
    </citation>
    <scope>IDENTIFICATION</scope>
</reference>
<dbReference type="InterPro" id="IPR000210">
    <property type="entry name" value="BTB/POZ_dom"/>
</dbReference>
<dbReference type="SUPFAM" id="SSF54695">
    <property type="entry name" value="POZ domain"/>
    <property type="match status" value="1"/>
</dbReference>
<organism evidence="4 5">
    <name type="scientific">Neogobius melanostomus</name>
    <name type="common">round goby</name>
    <dbReference type="NCBI Taxonomy" id="47308"/>
    <lineage>
        <taxon>Eukaryota</taxon>
        <taxon>Metazoa</taxon>
        <taxon>Chordata</taxon>
        <taxon>Craniata</taxon>
        <taxon>Vertebrata</taxon>
        <taxon>Euteleostomi</taxon>
        <taxon>Actinopterygii</taxon>
        <taxon>Neopterygii</taxon>
        <taxon>Teleostei</taxon>
        <taxon>Neoteleostei</taxon>
        <taxon>Acanthomorphata</taxon>
        <taxon>Gobiaria</taxon>
        <taxon>Gobiiformes</taxon>
        <taxon>Gobioidei</taxon>
        <taxon>Gobiidae</taxon>
        <taxon>Benthophilinae</taxon>
        <taxon>Neogobiini</taxon>
        <taxon>Neogobius</taxon>
    </lineage>
</organism>
<accession>A0A8C6S4S7</accession>
<dbReference type="InterPro" id="IPR057891">
    <property type="entry name" value="BTB_KCTD7"/>
</dbReference>
<dbReference type="Pfam" id="PF02214">
    <property type="entry name" value="BTB_2"/>
    <property type="match status" value="1"/>
</dbReference>
<evidence type="ECO:0000313" key="5">
    <source>
        <dbReference type="Proteomes" id="UP000694523"/>
    </source>
</evidence>
<dbReference type="CDD" id="cd18366">
    <property type="entry name" value="BTB_POZ_KCTD7"/>
    <property type="match status" value="1"/>
</dbReference>
<comment type="subcellular location">
    <subcellularLocation>
        <location evidence="1">Cytoplasm</location>
        <location evidence="1">Cytosol</location>
    </subcellularLocation>
</comment>
<keyword evidence="5" id="KW-1185">Reference proteome</keyword>
<dbReference type="PANTHER" id="PTHR14499">
    <property type="entry name" value="POTASSIUM CHANNEL TETRAMERIZATION DOMAIN-CONTAINING"/>
    <property type="match status" value="1"/>
</dbReference>
<dbReference type="FunFam" id="3.30.710.10:FF:000046">
    <property type="entry name" value="BTB/POZ domain-containing protein KCTD7 isoform X1"/>
    <property type="match status" value="1"/>
</dbReference>